<dbReference type="GO" id="GO:0009313">
    <property type="term" value="P:oligosaccharide catabolic process"/>
    <property type="evidence" value="ECO:0007669"/>
    <property type="project" value="TreeGrafter"/>
</dbReference>
<dbReference type="EMBL" id="VLLL01000007">
    <property type="protein sequence ID" value="TWJ10542.1"/>
    <property type="molecule type" value="Genomic_DNA"/>
</dbReference>
<dbReference type="Pfam" id="PF00128">
    <property type="entry name" value="Alpha-amylase"/>
    <property type="match status" value="1"/>
</dbReference>
<gene>
    <name evidence="3" type="ORF">LX16_3961</name>
</gene>
<proteinExistence type="inferred from homology"/>
<dbReference type="PANTHER" id="PTHR10357">
    <property type="entry name" value="ALPHA-AMYLASE FAMILY MEMBER"/>
    <property type="match status" value="1"/>
</dbReference>
<dbReference type="SUPFAM" id="SSF51445">
    <property type="entry name" value="(Trans)glycosidases"/>
    <property type="match status" value="1"/>
</dbReference>
<dbReference type="GO" id="GO:0004556">
    <property type="term" value="F:alpha-amylase activity"/>
    <property type="evidence" value="ECO:0007669"/>
    <property type="project" value="TreeGrafter"/>
</dbReference>
<sequence length="510" mass="56558">MPKWWQDAVIYQVYPRSFADGDGDGMGDMAGIRSRIPYLAALGVDAIWMSPFYTSPQRDGGYDVADFRDVDPLFGDLASFDAVVAAAHEAGIKVIVDIVPNHSSSEHAWFRAALAAGPGSPERERYHFRDDVDGNPPNDWRSVFGGPAWTRTEDGQWYLHLFDSSQPDFNWDHPEVRSEFHDVLTFWLDRGVDGFRVDVAHGLIKEPGLPSVGESLDIEMLGTTRSPYFDVDQVHDVYREWRRILDSYPGDRMAVAEAWVESPERRVRYVRPDELHQAFNFDLLLADFDAGDYRKVIDAEIATAASVGSPPTWVLSNHDRHRHVTRYGDGETGLARARAASLAMLALPGSAYVYQGEELGLPEVLDLPEELLQDPTWHRSGHTDRGRDGCRVPLPWEATGPSFGFGSAPGWLPQPADWGTLSVQAQDGVPGSTLEMYRAALRVRRERTPRGLTWLPEREATADVLAFDNGALRCVVNFGATPVEVSGEVLVSSAPVVDGMLPATATVWLA</sequence>
<dbReference type="Gene3D" id="3.20.20.80">
    <property type="entry name" value="Glycosidases"/>
    <property type="match status" value="1"/>
</dbReference>
<evidence type="ECO:0000313" key="4">
    <source>
        <dbReference type="Proteomes" id="UP000321617"/>
    </source>
</evidence>
<dbReference type="Proteomes" id="UP000321617">
    <property type="component" value="Unassembled WGS sequence"/>
</dbReference>
<evidence type="ECO:0000259" key="2">
    <source>
        <dbReference type="SMART" id="SM00642"/>
    </source>
</evidence>
<dbReference type="CDD" id="cd11332">
    <property type="entry name" value="AmyAc_OligoGlu_TS"/>
    <property type="match status" value="1"/>
</dbReference>
<accession>A0A562UY53</accession>
<evidence type="ECO:0000313" key="3">
    <source>
        <dbReference type="EMBL" id="TWJ10542.1"/>
    </source>
</evidence>
<dbReference type="InterPro" id="IPR017853">
    <property type="entry name" value="GH"/>
</dbReference>
<dbReference type="RefSeq" id="WP_147141161.1">
    <property type="nucleotide sequence ID" value="NZ_BAABIJ010000003.1"/>
</dbReference>
<dbReference type="InterPro" id="IPR045857">
    <property type="entry name" value="O16G_dom_2"/>
</dbReference>
<protein>
    <submittedName>
        <fullName evidence="3">Alpha-glucosidase</fullName>
    </submittedName>
</protein>
<dbReference type="AlphaFoldDB" id="A0A562UY53"/>
<organism evidence="3 4">
    <name type="scientific">Stackebrandtia albiflava</name>
    <dbReference type="NCBI Taxonomy" id="406432"/>
    <lineage>
        <taxon>Bacteria</taxon>
        <taxon>Bacillati</taxon>
        <taxon>Actinomycetota</taxon>
        <taxon>Actinomycetes</taxon>
        <taxon>Glycomycetales</taxon>
        <taxon>Glycomycetaceae</taxon>
        <taxon>Stackebrandtia</taxon>
    </lineage>
</organism>
<dbReference type="Gene3D" id="3.90.400.10">
    <property type="entry name" value="Oligo-1,6-glucosidase, Domain 2"/>
    <property type="match status" value="1"/>
</dbReference>
<dbReference type="InterPro" id="IPR022567">
    <property type="entry name" value="DUF3459"/>
</dbReference>
<dbReference type="PANTHER" id="PTHR10357:SF179">
    <property type="entry name" value="NEUTRAL AND BASIC AMINO ACID TRANSPORT PROTEIN RBAT"/>
    <property type="match status" value="1"/>
</dbReference>
<dbReference type="InterPro" id="IPR006047">
    <property type="entry name" value="GH13_cat_dom"/>
</dbReference>
<comment type="caution">
    <text evidence="3">The sequence shown here is derived from an EMBL/GenBank/DDBJ whole genome shotgun (WGS) entry which is preliminary data.</text>
</comment>
<dbReference type="OrthoDB" id="9043248at2"/>
<comment type="similarity">
    <text evidence="1">Belongs to the glycosyl hydrolase 13 family.</text>
</comment>
<feature type="domain" description="Glycosyl hydrolase family 13 catalytic" evidence="2">
    <location>
        <begin position="12"/>
        <end position="391"/>
    </location>
</feature>
<reference evidence="3 4" key="1">
    <citation type="journal article" date="2013" name="Stand. Genomic Sci.">
        <title>Genomic Encyclopedia of Type Strains, Phase I: The one thousand microbial genomes (KMG-I) project.</title>
        <authorList>
            <person name="Kyrpides N.C."/>
            <person name="Woyke T."/>
            <person name="Eisen J.A."/>
            <person name="Garrity G."/>
            <person name="Lilburn T.G."/>
            <person name="Beck B.J."/>
            <person name="Whitman W.B."/>
            <person name="Hugenholtz P."/>
            <person name="Klenk H.P."/>
        </authorList>
    </citation>
    <scope>NUCLEOTIDE SEQUENCE [LARGE SCALE GENOMIC DNA]</scope>
    <source>
        <strain evidence="3 4">DSM 45044</strain>
    </source>
</reference>
<evidence type="ECO:0000256" key="1">
    <source>
        <dbReference type="ARBA" id="ARBA00008061"/>
    </source>
</evidence>
<keyword evidence="4" id="KW-1185">Reference proteome</keyword>
<name>A0A562UY53_9ACTN</name>
<dbReference type="SMART" id="SM00642">
    <property type="entry name" value="Aamy"/>
    <property type="match status" value="1"/>
</dbReference>
<dbReference type="Pfam" id="PF11941">
    <property type="entry name" value="DUF3459"/>
    <property type="match status" value="1"/>
</dbReference>